<evidence type="ECO:0000313" key="5">
    <source>
        <dbReference type="Proteomes" id="UP000664132"/>
    </source>
</evidence>
<gene>
    <name evidence="4" type="ORF">IFR04_005906</name>
</gene>
<dbReference type="GO" id="GO:0008270">
    <property type="term" value="F:zinc ion binding"/>
    <property type="evidence" value="ECO:0007669"/>
    <property type="project" value="InterPro"/>
</dbReference>
<dbReference type="GO" id="GO:0000981">
    <property type="term" value="F:DNA-binding transcription factor activity, RNA polymerase II-specific"/>
    <property type="evidence" value="ECO:0007669"/>
    <property type="project" value="InterPro"/>
</dbReference>
<dbReference type="CDD" id="cd00067">
    <property type="entry name" value="GAL4"/>
    <property type="match status" value="1"/>
</dbReference>
<feature type="domain" description="Zn(2)-C6 fungal-type" evidence="3">
    <location>
        <begin position="329"/>
        <end position="369"/>
    </location>
</feature>
<dbReference type="PANTHER" id="PTHR35392">
    <property type="entry name" value="ZN(II)2CYS6 TRANSCRIPTION FACTOR (EUROFUNG)-RELATED-RELATED"/>
    <property type="match status" value="1"/>
</dbReference>
<evidence type="ECO:0000259" key="3">
    <source>
        <dbReference type="PROSITE" id="PS50048"/>
    </source>
</evidence>
<dbReference type="PROSITE" id="PS50048">
    <property type="entry name" value="ZN2_CY6_FUNGAL_2"/>
    <property type="match status" value="1"/>
</dbReference>
<evidence type="ECO:0000313" key="4">
    <source>
        <dbReference type="EMBL" id="KAG4420929.1"/>
    </source>
</evidence>
<name>A0A8H7WBG2_9HELO</name>
<comment type="caution">
    <text evidence="4">The sequence shown here is derived from an EMBL/GenBank/DDBJ whole genome shotgun (WGS) entry which is preliminary data.</text>
</comment>
<reference evidence="4" key="1">
    <citation type="submission" date="2021-02" db="EMBL/GenBank/DDBJ databases">
        <title>Genome sequence Cadophora malorum strain M34.</title>
        <authorList>
            <person name="Stefanovic E."/>
            <person name="Vu D."/>
            <person name="Scully C."/>
            <person name="Dijksterhuis J."/>
            <person name="Roader J."/>
            <person name="Houbraken J."/>
        </authorList>
    </citation>
    <scope>NUCLEOTIDE SEQUENCE</scope>
    <source>
        <strain evidence="4">M34</strain>
    </source>
</reference>
<evidence type="ECO:0000256" key="2">
    <source>
        <dbReference type="SAM" id="MobiDB-lite"/>
    </source>
</evidence>
<dbReference type="EMBL" id="JAFJYH010000074">
    <property type="protein sequence ID" value="KAG4420929.1"/>
    <property type="molecule type" value="Genomic_DNA"/>
</dbReference>
<dbReference type="PANTHER" id="PTHR35392:SF3">
    <property type="entry name" value="ZN(2)-C6 FUNGAL-TYPE DOMAIN-CONTAINING PROTEIN"/>
    <property type="match status" value="1"/>
</dbReference>
<dbReference type="Proteomes" id="UP000664132">
    <property type="component" value="Unassembled WGS sequence"/>
</dbReference>
<feature type="region of interest" description="Disordered" evidence="2">
    <location>
        <begin position="175"/>
        <end position="201"/>
    </location>
</feature>
<keyword evidence="5" id="KW-1185">Reference proteome</keyword>
<dbReference type="AlphaFoldDB" id="A0A8H7WBG2"/>
<dbReference type="InterPro" id="IPR001138">
    <property type="entry name" value="Zn2Cys6_DnaBD"/>
</dbReference>
<evidence type="ECO:0000256" key="1">
    <source>
        <dbReference type="ARBA" id="ARBA00023242"/>
    </source>
</evidence>
<dbReference type="OrthoDB" id="3474066at2759"/>
<proteinExistence type="predicted"/>
<dbReference type="InterPro" id="IPR052973">
    <property type="entry name" value="Fungal_sec-metab_reg_TF"/>
</dbReference>
<sequence length="744" mass="85080">MRDRHPPKRHRSSIDKSLLSEEDQLAFARVASLLQKPVSELYDDNLHGNISGTFSEEIDASRNDSCDWSAHHWETTEVWLPGRTEANNVTFGPNQQWAPALDITEIGNTPGFDFTQWTNDVNHGSIQTDLGCGGIYPGPRRSSSWSHEPTTAEPWISLPTSFLPEASLQQATTAHSEDISFPTSNSIYHSTETSQASGAEPKFTESQVNLLGTVQGQFALPSSSSGQSIAHSDETELLSALEWERVDKPQFPDIQSSPPASDSGWSLIASNTAQNRITRNPANNRDTDSIHWVSVDSNAGKALKKAVRRGPFLDPQLREETSNTRKLKACVRCRMQKIRCLINSNNPTGICQTCKDVSTQRVHTLPCVRHKLTDCVIYRTGKAKGLEFTFRWPEMKLKDITEWSSNHIRTIKVQSDLCDTPLELTVRKFVPIPQDTLRKSWMDGKKKKFKDTTPFAIVNMTDAVKVMGDYINKHIFECVAYWLKDKDEWVQETYAFARKYMLVAPPDEQALLSDTFRLWFAIRRTATTEFIVGNDTLDMEPEIKDRSYPLFGKVPLPPVMIQQLDMILTLGFLKPLRKKFLEDFQRLTMSNNPRSWMAIYLITFIACHSCAAVTAEHYKNARKHGLKRKYAMPDFISERHHSANVYLSHYHYCTSAHNPFASINNWDKRETTHFADMSPAEFHFLRRTAKMLEEREDRIKDVNKFKLYEDDLYFVAQMHEKNWSPRDTEIDFTEGTVGDVPLKR</sequence>
<feature type="compositionally biased region" description="Polar residues" evidence="2">
    <location>
        <begin position="181"/>
        <end position="197"/>
    </location>
</feature>
<protein>
    <recommendedName>
        <fullName evidence="3">Zn(2)-C6 fungal-type domain-containing protein</fullName>
    </recommendedName>
</protein>
<keyword evidence="1" id="KW-0539">Nucleus</keyword>
<organism evidence="4 5">
    <name type="scientific">Cadophora malorum</name>
    <dbReference type="NCBI Taxonomy" id="108018"/>
    <lineage>
        <taxon>Eukaryota</taxon>
        <taxon>Fungi</taxon>
        <taxon>Dikarya</taxon>
        <taxon>Ascomycota</taxon>
        <taxon>Pezizomycotina</taxon>
        <taxon>Leotiomycetes</taxon>
        <taxon>Helotiales</taxon>
        <taxon>Ploettnerulaceae</taxon>
        <taxon>Cadophora</taxon>
    </lineage>
</organism>
<accession>A0A8H7WBG2</accession>